<dbReference type="InterPro" id="IPR050173">
    <property type="entry name" value="ABC_transporter_C-like"/>
</dbReference>
<feature type="transmembrane region" description="Helical" evidence="11">
    <location>
        <begin position="1122"/>
        <end position="1145"/>
    </location>
</feature>
<dbReference type="Pfam" id="PF00005">
    <property type="entry name" value="ABC_tran"/>
    <property type="match status" value="2"/>
</dbReference>
<comment type="subcellular location">
    <subcellularLocation>
        <location evidence="1">Cell membrane</location>
        <topology evidence="1">Multi-pass membrane protein</topology>
    </subcellularLocation>
</comment>
<dbReference type="FunFam" id="1.20.1560.10:FF:000066">
    <property type="entry name" value="ABC multidrug transporter (Eurofung)"/>
    <property type="match status" value="1"/>
</dbReference>
<feature type="transmembrane region" description="Helical" evidence="11">
    <location>
        <begin position="1038"/>
        <end position="1058"/>
    </location>
</feature>
<dbReference type="FunFam" id="3.40.50.300:FF:002145">
    <property type="entry name" value="ABC transporter (MsbA subfamily)"/>
    <property type="match status" value="1"/>
</dbReference>
<evidence type="ECO:0000256" key="10">
    <source>
        <dbReference type="ARBA" id="ARBA00023180"/>
    </source>
</evidence>
<feature type="transmembrane region" description="Helical" evidence="11">
    <location>
        <begin position="530"/>
        <end position="550"/>
    </location>
</feature>
<dbReference type="PANTHER" id="PTHR24223">
    <property type="entry name" value="ATP-BINDING CASSETTE SUB-FAMILY C"/>
    <property type="match status" value="1"/>
</dbReference>
<keyword evidence="4" id="KW-1003">Cell membrane</keyword>
<feature type="transmembrane region" description="Helical" evidence="11">
    <location>
        <begin position="108"/>
        <end position="128"/>
    </location>
</feature>
<accession>A0AAD6H9M1</accession>
<evidence type="ECO:0000256" key="5">
    <source>
        <dbReference type="ARBA" id="ARBA00022692"/>
    </source>
</evidence>
<feature type="transmembrane region" description="Helical" evidence="11">
    <location>
        <begin position="493"/>
        <end position="518"/>
    </location>
</feature>
<feature type="domain" description="ABC transporter" evidence="12">
    <location>
        <begin position="618"/>
        <end position="847"/>
    </location>
</feature>
<keyword evidence="10" id="KW-0325">Glycoprotein</keyword>
<dbReference type="Gene3D" id="1.20.1560.10">
    <property type="entry name" value="ABC transporter type 1, transmembrane domain"/>
    <property type="match status" value="2"/>
</dbReference>
<feature type="domain" description="ABC transmembrane type-1" evidence="13">
    <location>
        <begin position="286"/>
        <end position="558"/>
    </location>
</feature>
<feature type="transmembrane region" description="Helical" evidence="11">
    <location>
        <begin position="42"/>
        <end position="61"/>
    </location>
</feature>
<keyword evidence="7" id="KW-0067">ATP-binding</keyword>
<keyword evidence="15" id="KW-1185">Reference proteome</keyword>
<evidence type="ECO:0000313" key="14">
    <source>
        <dbReference type="EMBL" id="KAJ5618120.1"/>
    </source>
</evidence>
<evidence type="ECO:0000259" key="12">
    <source>
        <dbReference type="PROSITE" id="PS50893"/>
    </source>
</evidence>
<dbReference type="FunFam" id="1.20.1560.10:FF:000055">
    <property type="entry name" value="ABC multidrug transporter (Eurofung)"/>
    <property type="match status" value="1"/>
</dbReference>
<dbReference type="SUPFAM" id="SSF52540">
    <property type="entry name" value="P-loop containing nucleoside triphosphate hydrolases"/>
    <property type="match status" value="2"/>
</dbReference>
<keyword evidence="8 11" id="KW-1133">Transmembrane helix</keyword>
<feature type="transmembrane region" description="Helical" evidence="11">
    <location>
        <begin position="935"/>
        <end position="955"/>
    </location>
</feature>
<dbReference type="InterPro" id="IPR056227">
    <property type="entry name" value="TMD0_ABC"/>
</dbReference>
<feature type="transmembrane region" description="Helical" evidence="11">
    <location>
        <begin position="314"/>
        <end position="337"/>
    </location>
</feature>
<dbReference type="Gene3D" id="3.40.50.300">
    <property type="entry name" value="P-loop containing nucleotide triphosphate hydrolases"/>
    <property type="match status" value="2"/>
</dbReference>
<dbReference type="SMART" id="SM00382">
    <property type="entry name" value="AAA"/>
    <property type="match status" value="2"/>
</dbReference>
<dbReference type="Pfam" id="PF00664">
    <property type="entry name" value="ABC_membrane"/>
    <property type="match status" value="1"/>
</dbReference>
<name>A0AAD6H9M1_9EURO</name>
<dbReference type="InterPro" id="IPR011527">
    <property type="entry name" value="ABC1_TM_dom"/>
</dbReference>
<reference evidence="14" key="1">
    <citation type="journal article" date="2023" name="IMA Fungus">
        <title>Comparative genomic study of the Penicillium genus elucidates a diverse pangenome and 15 lateral gene transfer events.</title>
        <authorList>
            <person name="Petersen C."/>
            <person name="Sorensen T."/>
            <person name="Nielsen M.R."/>
            <person name="Sondergaard T.E."/>
            <person name="Sorensen J.L."/>
            <person name="Fitzpatrick D.A."/>
            <person name="Frisvad J.C."/>
            <person name="Nielsen K.L."/>
        </authorList>
    </citation>
    <scope>NUCLEOTIDE SEQUENCE</scope>
    <source>
        <strain evidence="14">IBT 12815</strain>
    </source>
</reference>
<evidence type="ECO:0000256" key="6">
    <source>
        <dbReference type="ARBA" id="ARBA00022741"/>
    </source>
</evidence>
<feature type="transmembrane region" description="Helical" evidence="11">
    <location>
        <begin position="895"/>
        <end position="915"/>
    </location>
</feature>
<evidence type="ECO:0000256" key="8">
    <source>
        <dbReference type="ARBA" id="ARBA00022989"/>
    </source>
</evidence>
<sequence length="1464" mass="161769">MATMETFTFLNDSDCLSADDQFGPRVKAQCRNFDFTVEFEQSIFSILPSSLFILCAAARIVHLYHARYRVSATSLRWVKQSLGAILGILQLCLLVLSIRLGSNSRPSSIASLSLSVADVLLICVLSHLEHTKTIRPSSLLLTYLSTSVLLDATSLRTLWLLKSEKLVLKIVSSSSLAVKLALLTVESSRKAKYFINKEDKTRSPEETGGIFSNGLFSWLLPFLWTGFKNVLTLSDLNQLPKSCTVTNMESQFTQIFEKEKAHRHSLVRTILKSFWHRLVCPVIPRLCVLTFTLLQPILMLKLLRWLEDTSAEDLGYGILGGYGIIYIGLAIATGAYWRFQLQFITLLRGVLLSAVFQKTLSIHPMDAKKTPVSLVSTDIEMACTGLDQLHELYSSLLQIGIGTWLLEQQVGVACIAPMIVAAVCAVATYKISQRVGICQKGWLESVQTRLNATTSMLSNMKIIQMSGLGRPIFDMIFKFRDAELDSAKSYRGLLVWVMGLAYAPSAISPVITLVIYAATQHNTWDSSSTARIFTAMSLIGLVTSPLAAVFQQIPAIIAAFSCLNRVENFLKQPNMMDRKVIVDRESETQLTMGPEKQPIALSIPLVEYQSNPKPPFAFTSHNATFSYPGSSFPALQNLTINIPWSKVTLVMGPTGSGKSALVKAILGELNISQGVSTRGFDCCAYCDQTPWIGNQSIRANIAGHLEDYQRRLYDETVWACELERDLESMLEHDLTNVGSSGATLSGGQKQRISLARAAYSQQKVIMLDDSFCALDSRTEQTVVRRLLGPNGLMRNNNQTVVITSNTDRLVPYADFLIILDDNGALKAHGPMRQMSHLFPDSLSAVEEEKFEPTLEGTSPLEPVASKELSTQSKSNDFEISSAKGSPYRSYFKSMGLCKGLSLGALLTLQTFFSKFPTVWLQWWLDGNSQEMGRLYARYIGIYSVFQALGLSFTLVAAFHQFRVTMPHASRYFHTRLLSAVMSLPFPCFSIMSTGSIANRFSQDLQLVDWTLPLTFLNASEGALGTLAQVLIISSASPYLLIAFPFIFATVIAIQRFYLRTSRQLRSMDIEAKSPLLNHFLETIDGLQTIRAFGWQHRTQAAYQSHLSASQRPYYQRFMLQRWLTLVLDMIAAGLAVLVVGTAIALRTRSALIGLALVNVISLSESLQLLVLQWAVMEISLGSVSRLEAFNHHAMAAQSEASSKDALTTLPQTQSFWPTQGHIEITHLTARYTADGPAALQDISLTIPPGTKLGICGRTGSGKSTLLATLFGMVCVTDGTVTIDGLNLAHLHPDTLRAALIGIAQESYTVPGLTVRENLLLGCQRQQQDLCDDDVQLIDALQTVQLWDAIDERGGLSAVLDDQSQSLSAGQSQLFACARALLRTGSVVVLDEPTSHLTVETTKVIRRVITDNFRERTVIVVMHDIQSILDLDLVVVLEEGRVVQVGTPEELREQDGIFRTMLDST</sequence>
<dbReference type="SUPFAM" id="SSF90123">
    <property type="entry name" value="ABC transporter transmembrane region"/>
    <property type="match status" value="2"/>
</dbReference>
<evidence type="ECO:0000256" key="7">
    <source>
        <dbReference type="ARBA" id="ARBA00022840"/>
    </source>
</evidence>
<evidence type="ECO:0000256" key="1">
    <source>
        <dbReference type="ARBA" id="ARBA00004651"/>
    </source>
</evidence>
<dbReference type="InterPro" id="IPR017871">
    <property type="entry name" value="ABC_transporter-like_CS"/>
</dbReference>
<dbReference type="PANTHER" id="PTHR24223:SF399">
    <property type="entry name" value="ABC TRANSPORTER ATNG"/>
    <property type="match status" value="1"/>
</dbReference>
<dbReference type="GeneID" id="81584534"/>
<protein>
    <submittedName>
        <fullName evidence="14">ABC multidrug transporter</fullName>
    </submittedName>
</protein>
<dbReference type="GO" id="GO:0140359">
    <property type="term" value="F:ABC-type transporter activity"/>
    <property type="evidence" value="ECO:0007669"/>
    <property type="project" value="InterPro"/>
</dbReference>
<dbReference type="InterPro" id="IPR003439">
    <property type="entry name" value="ABC_transporter-like_ATP-bd"/>
</dbReference>
<dbReference type="InterPro" id="IPR003593">
    <property type="entry name" value="AAA+_ATPase"/>
</dbReference>
<organism evidence="14 15">
    <name type="scientific">Penicillium hordei</name>
    <dbReference type="NCBI Taxonomy" id="40994"/>
    <lineage>
        <taxon>Eukaryota</taxon>
        <taxon>Fungi</taxon>
        <taxon>Dikarya</taxon>
        <taxon>Ascomycota</taxon>
        <taxon>Pezizomycotina</taxon>
        <taxon>Eurotiomycetes</taxon>
        <taxon>Eurotiomycetidae</taxon>
        <taxon>Eurotiales</taxon>
        <taxon>Aspergillaceae</taxon>
        <taxon>Penicillium</taxon>
    </lineage>
</organism>
<dbReference type="CDD" id="cd18580">
    <property type="entry name" value="ABC_6TM_ABCC_D2"/>
    <property type="match status" value="1"/>
</dbReference>
<feature type="domain" description="ABC transporter" evidence="12">
    <location>
        <begin position="1222"/>
        <end position="1463"/>
    </location>
</feature>
<dbReference type="InterPro" id="IPR036640">
    <property type="entry name" value="ABC1_TM_sf"/>
</dbReference>
<dbReference type="Pfam" id="PF24357">
    <property type="entry name" value="TMD0_ABC"/>
    <property type="match status" value="1"/>
</dbReference>
<comment type="caution">
    <text evidence="14">The sequence shown here is derived from an EMBL/GenBank/DDBJ whole genome shotgun (WGS) entry which is preliminary data.</text>
</comment>
<dbReference type="PROSITE" id="PS50929">
    <property type="entry name" value="ABC_TM1F"/>
    <property type="match status" value="2"/>
</dbReference>
<evidence type="ECO:0000259" key="13">
    <source>
        <dbReference type="PROSITE" id="PS50929"/>
    </source>
</evidence>
<feature type="transmembrane region" description="Helical" evidence="11">
    <location>
        <begin position="976"/>
        <end position="997"/>
    </location>
</feature>
<dbReference type="InterPro" id="IPR044726">
    <property type="entry name" value="ABCC_6TM_D2"/>
</dbReference>
<evidence type="ECO:0000313" key="15">
    <source>
        <dbReference type="Proteomes" id="UP001213799"/>
    </source>
</evidence>
<dbReference type="InterPro" id="IPR027417">
    <property type="entry name" value="P-loop_NTPase"/>
</dbReference>
<gene>
    <name evidence="14" type="ORF">N7537_003234</name>
</gene>
<dbReference type="GO" id="GO:0005886">
    <property type="term" value="C:plasma membrane"/>
    <property type="evidence" value="ECO:0007669"/>
    <property type="project" value="UniProtKB-SubCell"/>
</dbReference>
<evidence type="ECO:0000256" key="9">
    <source>
        <dbReference type="ARBA" id="ARBA00023136"/>
    </source>
</evidence>
<dbReference type="Proteomes" id="UP001213799">
    <property type="component" value="Unassembled WGS sequence"/>
</dbReference>
<reference evidence="14" key="2">
    <citation type="submission" date="2023-01" db="EMBL/GenBank/DDBJ databases">
        <authorList>
            <person name="Petersen C."/>
        </authorList>
    </citation>
    <scope>NUCLEOTIDE SEQUENCE</scope>
    <source>
        <strain evidence="14">IBT 12815</strain>
    </source>
</reference>
<feature type="domain" description="ABC transmembrane type-1" evidence="13">
    <location>
        <begin position="904"/>
        <end position="1145"/>
    </location>
</feature>
<comment type="similarity">
    <text evidence="2">Belongs to the ABC transporter superfamily. ABCC family. Conjugate transporter (TC 3.A.1.208) subfamily.</text>
</comment>
<dbReference type="RefSeq" id="XP_056759287.1">
    <property type="nucleotide sequence ID" value="XM_056894292.1"/>
</dbReference>
<keyword evidence="5 11" id="KW-0812">Transmembrane</keyword>
<dbReference type="PROSITE" id="PS00211">
    <property type="entry name" value="ABC_TRANSPORTER_1"/>
    <property type="match status" value="1"/>
</dbReference>
<feature type="transmembrane region" description="Helical" evidence="11">
    <location>
        <begin position="82"/>
        <end position="102"/>
    </location>
</feature>
<dbReference type="GO" id="GO:0016887">
    <property type="term" value="F:ATP hydrolysis activity"/>
    <property type="evidence" value="ECO:0007669"/>
    <property type="project" value="InterPro"/>
</dbReference>
<keyword evidence="6" id="KW-0547">Nucleotide-binding</keyword>
<keyword evidence="3" id="KW-0813">Transport</keyword>
<keyword evidence="9 11" id="KW-0472">Membrane</keyword>
<evidence type="ECO:0000256" key="11">
    <source>
        <dbReference type="SAM" id="Phobius"/>
    </source>
</evidence>
<dbReference type="GO" id="GO:0005524">
    <property type="term" value="F:ATP binding"/>
    <property type="evidence" value="ECO:0007669"/>
    <property type="project" value="UniProtKB-KW"/>
</dbReference>
<evidence type="ECO:0000256" key="2">
    <source>
        <dbReference type="ARBA" id="ARBA00009726"/>
    </source>
</evidence>
<evidence type="ECO:0000256" key="3">
    <source>
        <dbReference type="ARBA" id="ARBA00022448"/>
    </source>
</evidence>
<proteinExistence type="inferred from homology"/>
<feature type="transmembrane region" description="Helical" evidence="11">
    <location>
        <begin position="282"/>
        <end position="302"/>
    </location>
</feature>
<dbReference type="PROSITE" id="PS50893">
    <property type="entry name" value="ABC_TRANSPORTER_2"/>
    <property type="match status" value="2"/>
</dbReference>
<dbReference type="EMBL" id="JAQJAE010000001">
    <property type="protein sequence ID" value="KAJ5618120.1"/>
    <property type="molecule type" value="Genomic_DNA"/>
</dbReference>
<evidence type="ECO:0000256" key="4">
    <source>
        <dbReference type="ARBA" id="ARBA00022475"/>
    </source>
</evidence>